<dbReference type="Proteomes" id="UP000035651">
    <property type="component" value="Plasmid pPF72-2"/>
</dbReference>
<dbReference type="PATRIC" id="fig|656179.3.peg.5436"/>
<reference evidence="1" key="1">
    <citation type="submission" date="2016-06" db="EMBL/GenBank/DDBJ databases">
        <title>Complete Genome Sequence of Pandoraea faecigallinarum DSM-23572.</title>
        <authorList>
            <person name="Yong D."/>
            <person name="Ee R."/>
            <person name="Lim Y.-L."/>
            <person name="Yin W.-F."/>
            <person name="Chan K.-G."/>
        </authorList>
    </citation>
    <scope>NUCLEOTIDE SEQUENCE</scope>
    <source>
        <strain evidence="1">DSM 23572</strain>
        <plasmid evidence="1">pPF72-2</plasmid>
    </source>
</reference>
<dbReference type="KEGG" id="pfg:AB870_25220"/>
<name>A0A0H3X3G6_9BURK</name>
<protein>
    <submittedName>
        <fullName evidence="1">Uncharacterized protein</fullName>
    </submittedName>
</protein>
<keyword evidence="2" id="KW-1185">Reference proteome</keyword>
<organism evidence="1 2">
    <name type="scientific">Pandoraea faecigallinarum</name>
    <dbReference type="NCBI Taxonomy" id="656179"/>
    <lineage>
        <taxon>Bacteria</taxon>
        <taxon>Pseudomonadati</taxon>
        <taxon>Pseudomonadota</taxon>
        <taxon>Betaproteobacteria</taxon>
        <taxon>Burkholderiales</taxon>
        <taxon>Burkholderiaceae</taxon>
        <taxon>Pandoraea</taxon>
    </lineage>
</organism>
<dbReference type="EMBL" id="CP011809">
    <property type="protein sequence ID" value="AKM33483.1"/>
    <property type="molecule type" value="Genomic_DNA"/>
</dbReference>
<dbReference type="AlphaFoldDB" id="A0A0H3X3G6"/>
<geneLocation type="plasmid" evidence="1 2">
    <name>pPF72-2</name>
</geneLocation>
<sequence>MQKMHLMSVLDTLVSKQKIKDDTQCALTKQSGVKCVDKNNVTIATFTDPLPAAQARASRHLPQLSPLQLRINVDIAGHGDKAGASALEMRKFFIELSKKINLDLKSVASIEINNDVLQGTWPSFNPDKFFRTNQIGISFKAGTATKKIYEDAKVLDDFTKKFFKLKHTSFDTGSAIKMAGLDYVTQIHQSQHLLVNGYIKNSFAKTPGFGGVVA</sequence>
<evidence type="ECO:0000313" key="2">
    <source>
        <dbReference type="Proteomes" id="UP000035651"/>
    </source>
</evidence>
<gene>
    <name evidence="1" type="ORF">AB870_25220</name>
</gene>
<proteinExistence type="predicted"/>
<accession>A0A0H3X3G6</accession>
<evidence type="ECO:0000313" key="1">
    <source>
        <dbReference type="EMBL" id="AKM33483.1"/>
    </source>
</evidence>
<keyword evidence="1" id="KW-0614">Plasmid</keyword>